<dbReference type="PROSITE" id="PS51257">
    <property type="entry name" value="PROKAR_LIPOPROTEIN"/>
    <property type="match status" value="1"/>
</dbReference>
<dbReference type="InterPro" id="IPR003691">
    <property type="entry name" value="FluC"/>
</dbReference>
<keyword evidence="12" id="KW-0479">Metal-binding</keyword>
<keyword evidence="4 12" id="KW-0812">Transmembrane</keyword>
<protein>
    <recommendedName>
        <fullName evidence="12">Fluoride-specific ion channel FluC</fullName>
    </recommendedName>
</protein>
<feature type="binding site" evidence="12">
    <location>
        <position position="93"/>
    </location>
    <ligand>
        <name>Na(+)</name>
        <dbReference type="ChEBI" id="CHEBI:29101"/>
        <note>structural</note>
    </ligand>
</feature>
<keyword evidence="9 12" id="KW-0407">Ion channel</keyword>
<dbReference type="KEGG" id="gai:IMCC3135_24475"/>
<evidence type="ECO:0000256" key="3">
    <source>
        <dbReference type="ARBA" id="ARBA00022519"/>
    </source>
</evidence>
<evidence type="ECO:0000256" key="7">
    <source>
        <dbReference type="ARBA" id="ARBA00023065"/>
    </source>
</evidence>
<name>A0A2Z2NTS8_9GAMM</name>
<feature type="transmembrane region" description="Helical" evidence="12">
    <location>
        <begin position="85"/>
        <end position="103"/>
    </location>
</feature>
<evidence type="ECO:0000256" key="10">
    <source>
        <dbReference type="ARBA" id="ARBA00035120"/>
    </source>
</evidence>
<evidence type="ECO:0000256" key="1">
    <source>
        <dbReference type="ARBA" id="ARBA00004651"/>
    </source>
</evidence>
<evidence type="ECO:0000313" key="14">
    <source>
        <dbReference type="Proteomes" id="UP000250079"/>
    </source>
</evidence>
<evidence type="ECO:0000313" key="13">
    <source>
        <dbReference type="EMBL" id="ASJ74962.1"/>
    </source>
</evidence>
<dbReference type="Pfam" id="PF02537">
    <property type="entry name" value="CRCB"/>
    <property type="match status" value="1"/>
</dbReference>
<comment type="similarity">
    <text evidence="10 12">Belongs to the fluoride channel Fluc/FEX (TC 1.A.43) family.</text>
</comment>
<organism evidence="13 14">
    <name type="scientific">Granulosicoccus antarcticus IMCC3135</name>
    <dbReference type="NCBI Taxonomy" id="1192854"/>
    <lineage>
        <taxon>Bacteria</taxon>
        <taxon>Pseudomonadati</taxon>
        <taxon>Pseudomonadota</taxon>
        <taxon>Gammaproteobacteria</taxon>
        <taxon>Chromatiales</taxon>
        <taxon>Granulosicoccaceae</taxon>
        <taxon>Granulosicoccus</taxon>
    </lineage>
</organism>
<dbReference type="PANTHER" id="PTHR28259">
    <property type="entry name" value="FLUORIDE EXPORT PROTEIN 1-RELATED"/>
    <property type="match status" value="1"/>
</dbReference>
<dbReference type="GO" id="GO:0062054">
    <property type="term" value="F:fluoride channel activity"/>
    <property type="evidence" value="ECO:0007669"/>
    <property type="project" value="UniProtKB-UniRule"/>
</dbReference>
<evidence type="ECO:0000256" key="8">
    <source>
        <dbReference type="ARBA" id="ARBA00023136"/>
    </source>
</evidence>
<evidence type="ECO:0000256" key="9">
    <source>
        <dbReference type="ARBA" id="ARBA00023303"/>
    </source>
</evidence>
<proteinExistence type="inferred from homology"/>
<dbReference type="EMBL" id="CP018632">
    <property type="protein sequence ID" value="ASJ74962.1"/>
    <property type="molecule type" value="Genomic_DNA"/>
</dbReference>
<keyword evidence="14" id="KW-1185">Reference proteome</keyword>
<feature type="binding site" evidence="12">
    <location>
        <position position="96"/>
    </location>
    <ligand>
        <name>Na(+)</name>
        <dbReference type="ChEBI" id="CHEBI:29101"/>
        <note>structural</note>
    </ligand>
</feature>
<feature type="transmembrane region" description="Helical" evidence="12">
    <location>
        <begin position="51"/>
        <end position="73"/>
    </location>
</feature>
<keyword evidence="7 12" id="KW-0406">Ion transport</keyword>
<comment type="subcellular location">
    <subcellularLocation>
        <location evidence="1 12">Cell membrane</location>
        <topology evidence="1 12">Multi-pass membrane protein</topology>
    </subcellularLocation>
</comment>
<dbReference type="GO" id="GO:0005886">
    <property type="term" value="C:plasma membrane"/>
    <property type="evidence" value="ECO:0007669"/>
    <property type="project" value="UniProtKB-SubCell"/>
</dbReference>
<feature type="transmembrane region" description="Helical" evidence="12">
    <location>
        <begin position="123"/>
        <end position="143"/>
    </location>
</feature>
<sequence>MGFALKFLFINAKSMPMNQGLNFIYVGIGGATGACLRYSLSLWLAREVVRFPLATLTANLLGAFVAGVIATWFWSRGVFGTPLQLLLIVGFLGGFTTFSAFSVETLRLFEGGNGGLAALNVTVNVLGSLLAVFIGAGLTRWLLVN</sequence>
<dbReference type="PANTHER" id="PTHR28259:SF1">
    <property type="entry name" value="FLUORIDE EXPORT PROTEIN 1-RELATED"/>
    <property type="match status" value="1"/>
</dbReference>
<evidence type="ECO:0000256" key="2">
    <source>
        <dbReference type="ARBA" id="ARBA00022475"/>
    </source>
</evidence>
<feature type="transmembrane region" description="Helical" evidence="12">
    <location>
        <begin position="21"/>
        <end position="45"/>
    </location>
</feature>
<dbReference type="Proteomes" id="UP000250079">
    <property type="component" value="Chromosome"/>
</dbReference>
<comment type="catalytic activity">
    <reaction evidence="11">
        <text>fluoride(in) = fluoride(out)</text>
        <dbReference type="Rhea" id="RHEA:76159"/>
        <dbReference type="ChEBI" id="CHEBI:17051"/>
    </reaction>
    <physiologicalReaction direction="left-to-right" evidence="11">
        <dbReference type="Rhea" id="RHEA:76160"/>
    </physiologicalReaction>
</comment>
<keyword evidence="8 12" id="KW-0472">Membrane</keyword>
<accession>A0A2Z2NTS8</accession>
<dbReference type="GO" id="GO:0140114">
    <property type="term" value="P:cellular detoxification of fluoride"/>
    <property type="evidence" value="ECO:0007669"/>
    <property type="project" value="UniProtKB-UniRule"/>
</dbReference>
<keyword evidence="2 12" id="KW-1003">Cell membrane</keyword>
<comment type="activity regulation">
    <text evidence="12">Na(+) is not transported, but it plays an essential structural role and its presence is essential for fluoride channel function.</text>
</comment>
<dbReference type="AlphaFoldDB" id="A0A2Z2NTS8"/>
<evidence type="ECO:0000256" key="5">
    <source>
        <dbReference type="ARBA" id="ARBA00022989"/>
    </source>
</evidence>
<keyword evidence="3" id="KW-0997">Cell inner membrane</keyword>
<dbReference type="NCBIfam" id="TIGR00494">
    <property type="entry name" value="crcB"/>
    <property type="match status" value="1"/>
</dbReference>
<evidence type="ECO:0000256" key="4">
    <source>
        <dbReference type="ARBA" id="ARBA00022692"/>
    </source>
</evidence>
<dbReference type="HAMAP" id="MF_00454">
    <property type="entry name" value="FluC"/>
    <property type="match status" value="1"/>
</dbReference>
<evidence type="ECO:0000256" key="12">
    <source>
        <dbReference type="HAMAP-Rule" id="MF_00454"/>
    </source>
</evidence>
<comment type="function">
    <text evidence="12">Fluoride-specific ion channel. Important for reducing fluoride concentration in the cell, thus reducing its toxicity.</text>
</comment>
<keyword evidence="12" id="KW-0813">Transport</keyword>
<evidence type="ECO:0000256" key="6">
    <source>
        <dbReference type="ARBA" id="ARBA00023053"/>
    </source>
</evidence>
<keyword evidence="5 12" id="KW-1133">Transmembrane helix</keyword>
<evidence type="ECO:0000256" key="11">
    <source>
        <dbReference type="ARBA" id="ARBA00035585"/>
    </source>
</evidence>
<keyword evidence="6 12" id="KW-0915">Sodium</keyword>
<reference evidence="13 14" key="1">
    <citation type="submission" date="2016-12" db="EMBL/GenBank/DDBJ databases">
        <authorList>
            <person name="Song W.-J."/>
            <person name="Kurnit D.M."/>
        </authorList>
    </citation>
    <scope>NUCLEOTIDE SEQUENCE [LARGE SCALE GENOMIC DNA]</scope>
    <source>
        <strain evidence="13 14">IMCC3135</strain>
    </source>
</reference>
<gene>
    <name evidence="12 13" type="primary">crcB</name>
    <name evidence="12" type="synonym">fluC</name>
    <name evidence="13" type="ORF">IMCC3135_24475</name>
</gene>
<dbReference type="GO" id="GO:0046872">
    <property type="term" value="F:metal ion binding"/>
    <property type="evidence" value="ECO:0007669"/>
    <property type="project" value="UniProtKB-KW"/>
</dbReference>